<dbReference type="OrthoDB" id="7346064at2"/>
<evidence type="ECO:0000256" key="5">
    <source>
        <dbReference type="ARBA" id="ARBA00023136"/>
    </source>
</evidence>
<feature type="transmembrane region" description="Helical" evidence="6">
    <location>
        <begin position="125"/>
        <end position="146"/>
    </location>
</feature>
<dbReference type="Proteomes" id="UP000193391">
    <property type="component" value="Unassembled WGS sequence"/>
</dbReference>
<feature type="transmembrane region" description="Helical" evidence="6">
    <location>
        <begin position="152"/>
        <end position="177"/>
    </location>
</feature>
<dbReference type="Pfam" id="PF01810">
    <property type="entry name" value="LysE"/>
    <property type="match status" value="1"/>
</dbReference>
<dbReference type="RefSeq" id="WP_085581232.1">
    <property type="nucleotide sequence ID" value="NZ_JFKA01000002.1"/>
</dbReference>
<feature type="transmembrane region" description="Helical" evidence="6">
    <location>
        <begin position="12"/>
        <end position="34"/>
    </location>
</feature>
<feature type="transmembrane region" description="Helical" evidence="6">
    <location>
        <begin position="76"/>
        <end position="93"/>
    </location>
</feature>
<keyword evidence="5 6" id="KW-0472">Membrane</keyword>
<dbReference type="GO" id="GO:0015171">
    <property type="term" value="F:amino acid transmembrane transporter activity"/>
    <property type="evidence" value="ECO:0007669"/>
    <property type="project" value="TreeGrafter"/>
</dbReference>
<protein>
    <submittedName>
        <fullName evidence="7">Lysine transporter LysE</fullName>
    </submittedName>
</protein>
<dbReference type="InterPro" id="IPR001123">
    <property type="entry name" value="LeuE-type"/>
</dbReference>
<comment type="caution">
    <text evidence="7">The sequence shown here is derived from an EMBL/GenBank/DDBJ whole genome shotgun (WGS) entry which is preliminary data.</text>
</comment>
<keyword evidence="8" id="KW-1185">Reference proteome</keyword>
<gene>
    <name evidence="7" type="ORF">TMES_06565</name>
</gene>
<dbReference type="EMBL" id="JFKA01000002">
    <property type="protein sequence ID" value="OSQ39907.1"/>
    <property type="molecule type" value="Genomic_DNA"/>
</dbReference>
<keyword evidence="3 6" id="KW-0812">Transmembrane</keyword>
<evidence type="ECO:0000256" key="4">
    <source>
        <dbReference type="ARBA" id="ARBA00022989"/>
    </source>
</evidence>
<reference evidence="7 8" key="1">
    <citation type="submission" date="2014-03" db="EMBL/GenBank/DDBJ databases">
        <title>The draft genome sequence of Thalassospira mesophila JCM 18969.</title>
        <authorList>
            <person name="Lai Q."/>
            <person name="Shao Z."/>
        </authorList>
    </citation>
    <scope>NUCLEOTIDE SEQUENCE [LARGE SCALE GENOMIC DNA]</scope>
    <source>
        <strain evidence="7 8">JCM 18969</strain>
    </source>
</reference>
<comment type="subcellular location">
    <subcellularLocation>
        <location evidence="1">Cell membrane</location>
        <topology evidence="1">Multi-pass membrane protein</topology>
    </subcellularLocation>
</comment>
<accession>A0A1Y2L422</accession>
<dbReference type="STRING" id="1293891.TMES_06565"/>
<name>A0A1Y2L422_9PROT</name>
<evidence type="ECO:0000256" key="3">
    <source>
        <dbReference type="ARBA" id="ARBA00022692"/>
    </source>
</evidence>
<organism evidence="7 8">
    <name type="scientific">Thalassospira mesophila</name>
    <dbReference type="NCBI Taxonomy" id="1293891"/>
    <lineage>
        <taxon>Bacteria</taxon>
        <taxon>Pseudomonadati</taxon>
        <taxon>Pseudomonadota</taxon>
        <taxon>Alphaproteobacteria</taxon>
        <taxon>Rhodospirillales</taxon>
        <taxon>Thalassospiraceae</taxon>
        <taxon>Thalassospira</taxon>
    </lineage>
</organism>
<evidence type="ECO:0000313" key="8">
    <source>
        <dbReference type="Proteomes" id="UP000193391"/>
    </source>
</evidence>
<evidence type="ECO:0000256" key="2">
    <source>
        <dbReference type="ARBA" id="ARBA00022475"/>
    </source>
</evidence>
<evidence type="ECO:0000313" key="7">
    <source>
        <dbReference type="EMBL" id="OSQ39907.1"/>
    </source>
</evidence>
<proteinExistence type="predicted"/>
<feature type="transmembrane region" description="Helical" evidence="6">
    <location>
        <begin position="46"/>
        <end position="70"/>
    </location>
</feature>
<evidence type="ECO:0000256" key="1">
    <source>
        <dbReference type="ARBA" id="ARBA00004651"/>
    </source>
</evidence>
<sequence>MTEFQLYLPGILLAYAALLVGLISPGPALMALMGVSLGEGRRAGRFFALGIGSGSLCIGAITLSGLSALLLAYADAMFAIRIAGGCYLLWLAFKALKSAFRPATNDAKPENGPQRAPSHYFSRGFALHLTNPKAILTWIAIISIGFQPGAPLWVGMVIVAGCGILSTLIHLFYATAFSTRPVIALYRRMARWINGILGVFFAAIGVKLLLSR</sequence>
<dbReference type="GO" id="GO:0005886">
    <property type="term" value="C:plasma membrane"/>
    <property type="evidence" value="ECO:0007669"/>
    <property type="project" value="UniProtKB-SubCell"/>
</dbReference>
<evidence type="ECO:0000256" key="6">
    <source>
        <dbReference type="SAM" id="Phobius"/>
    </source>
</evidence>
<dbReference type="PANTHER" id="PTHR30086:SF20">
    <property type="entry name" value="ARGININE EXPORTER PROTEIN ARGO-RELATED"/>
    <property type="match status" value="1"/>
</dbReference>
<keyword evidence="2" id="KW-1003">Cell membrane</keyword>
<feature type="transmembrane region" description="Helical" evidence="6">
    <location>
        <begin position="189"/>
        <end position="210"/>
    </location>
</feature>
<dbReference type="AlphaFoldDB" id="A0A1Y2L422"/>
<keyword evidence="4 6" id="KW-1133">Transmembrane helix</keyword>
<dbReference type="PANTHER" id="PTHR30086">
    <property type="entry name" value="ARGININE EXPORTER PROTEIN ARGO"/>
    <property type="match status" value="1"/>
</dbReference>